<dbReference type="NCBIfam" id="TIGR01114">
    <property type="entry name" value="mtrH"/>
    <property type="match status" value="1"/>
</dbReference>
<evidence type="ECO:0008006" key="6">
    <source>
        <dbReference type="Google" id="ProtNLM"/>
    </source>
</evidence>
<comment type="similarity">
    <text evidence="1">Belongs to the MtrH family.</text>
</comment>
<proteinExistence type="inferred from homology"/>
<dbReference type="AlphaFoldDB" id="A0A0M0BMP3"/>
<evidence type="ECO:0000256" key="2">
    <source>
        <dbReference type="ARBA" id="ARBA00022603"/>
    </source>
</evidence>
<evidence type="ECO:0000256" key="1">
    <source>
        <dbReference type="ARBA" id="ARBA00006230"/>
    </source>
</evidence>
<comment type="caution">
    <text evidence="4">The sequence shown here is derived from an EMBL/GenBank/DDBJ whole genome shotgun (WGS) entry which is preliminary data.</text>
</comment>
<evidence type="ECO:0000256" key="3">
    <source>
        <dbReference type="ARBA" id="ARBA00022679"/>
    </source>
</evidence>
<name>A0A0M0BMP3_9ARCH</name>
<dbReference type="InterPro" id="IPR011005">
    <property type="entry name" value="Dihydropteroate_synth-like_sf"/>
</dbReference>
<dbReference type="GO" id="GO:0008168">
    <property type="term" value="F:methyltransferase activity"/>
    <property type="evidence" value="ECO:0007669"/>
    <property type="project" value="UniProtKB-KW"/>
</dbReference>
<dbReference type="Proteomes" id="UP000037237">
    <property type="component" value="Unassembled WGS sequence"/>
</dbReference>
<evidence type="ECO:0000313" key="4">
    <source>
        <dbReference type="EMBL" id="KON29818.1"/>
    </source>
</evidence>
<keyword evidence="2" id="KW-0489">Methyltransferase</keyword>
<keyword evidence="3" id="KW-0808">Transferase</keyword>
<dbReference type="InterPro" id="IPR028342">
    <property type="entry name" value="MtrH"/>
</dbReference>
<dbReference type="InterPro" id="IPR023467">
    <property type="entry name" value="MeTrfase_MtrH/MtxH"/>
</dbReference>
<dbReference type="GO" id="GO:0032259">
    <property type="term" value="P:methylation"/>
    <property type="evidence" value="ECO:0007669"/>
    <property type="project" value="UniProtKB-KW"/>
</dbReference>
<dbReference type="SUPFAM" id="SSF51717">
    <property type="entry name" value="Dihydropteroate synthetase-like"/>
    <property type="match status" value="1"/>
</dbReference>
<organism evidence="4 5">
    <name type="scientific">miscellaneous Crenarchaeota group-1 archaeon SG8-32-1</name>
    <dbReference type="NCBI Taxonomy" id="1685124"/>
    <lineage>
        <taxon>Archaea</taxon>
        <taxon>Candidatus Bathyarchaeota</taxon>
        <taxon>MCG-1</taxon>
    </lineage>
</organism>
<sequence>MFRFEKEQKIINAGGIKLGGQPGEVPTALTATIFYIGHKIVTDKKEGKFDKARAETLINRMDELSDMTTNPFILDVVGTSVPAFQSYISFISEVTKAPIQIDAISPRLRTETIKWAHSAGLSDRLVNNSIYKGVKDEELQNLKDCDVKASIILCDNPTDDTVDGKLSVLPGILEMADKAGIEGALIDTAMPSWGIGVGAGLRSIYVIKEMYGDRGAVGTGIGNVSDTLGWVKGNFSKDVKKATDAAQNAILPMIGCDWIMFGPIEFAEFVFPAVAVVDTYILTATAELGTRPLEEGQHPLFKLVG</sequence>
<accession>A0A0M0BMP3</accession>
<protein>
    <recommendedName>
        <fullName evidence="6">Tetrahydromethanopterin S-methyltransferase subunit H</fullName>
    </recommendedName>
</protein>
<evidence type="ECO:0000313" key="5">
    <source>
        <dbReference type="Proteomes" id="UP000037237"/>
    </source>
</evidence>
<dbReference type="Pfam" id="PF02007">
    <property type="entry name" value="MtrH"/>
    <property type="match status" value="1"/>
</dbReference>
<reference evidence="4 5" key="1">
    <citation type="submission" date="2015-06" db="EMBL/GenBank/DDBJ databases">
        <title>New insights into the roles of widespread benthic archaea in carbon and nitrogen cycling.</title>
        <authorList>
            <person name="Lazar C.S."/>
            <person name="Baker B.J."/>
            <person name="Seitz K.W."/>
            <person name="Hyde A.S."/>
            <person name="Dick G.J."/>
            <person name="Hinrichs K.-U."/>
            <person name="Teske A.P."/>
        </authorList>
    </citation>
    <scope>NUCLEOTIDE SEQUENCE [LARGE SCALE GENOMIC DNA]</scope>
    <source>
        <strain evidence="4">SG8-32-1</strain>
    </source>
</reference>
<dbReference type="EMBL" id="LFWU01000142">
    <property type="protein sequence ID" value="KON29818.1"/>
    <property type="molecule type" value="Genomic_DNA"/>
</dbReference>
<dbReference type="GO" id="GO:0006730">
    <property type="term" value="P:one-carbon metabolic process"/>
    <property type="evidence" value="ECO:0007669"/>
    <property type="project" value="InterPro"/>
</dbReference>
<gene>
    <name evidence="4" type="ORF">AC477_05475</name>
</gene>